<evidence type="ECO:0000313" key="4">
    <source>
        <dbReference type="Proteomes" id="UP001227192"/>
    </source>
</evidence>
<gene>
    <name evidence="3" type="ORF">VN97_g12754</name>
</gene>
<evidence type="ECO:0000256" key="2">
    <source>
        <dbReference type="SAM" id="MobiDB-lite"/>
    </source>
</evidence>
<protein>
    <submittedName>
        <fullName evidence="3">Uncharacterized protein</fullName>
    </submittedName>
</protein>
<accession>A0AAI9T577</accession>
<reference evidence="3" key="1">
    <citation type="submission" date="2015-06" db="EMBL/GenBank/DDBJ databases">
        <authorList>
            <person name="Nguyen H."/>
        </authorList>
    </citation>
    <scope>NUCLEOTIDE SEQUENCE</scope>
    <source>
        <strain evidence="3">DAOM 180753</strain>
    </source>
</reference>
<dbReference type="Proteomes" id="UP001227192">
    <property type="component" value="Unassembled WGS sequence"/>
</dbReference>
<proteinExistence type="predicted"/>
<keyword evidence="4" id="KW-1185">Reference proteome</keyword>
<feature type="coiled-coil region" evidence="1">
    <location>
        <begin position="405"/>
        <end position="472"/>
    </location>
</feature>
<feature type="region of interest" description="Disordered" evidence="2">
    <location>
        <begin position="212"/>
        <end position="292"/>
    </location>
</feature>
<dbReference type="AlphaFoldDB" id="A0AAI9T577"/>
<name>A0AAI9T577_PENTH</name>
<feature type="compositionally biased region" description="Basic and acidic residues" evidence="2">
    <location>
        <begin position="235"/>
        <end position="245"/>
    </location>
</feature>
<dbReference type="EMBL" id="LACB01001097">
    <property type="protein sequence ID" value="KAJ9480773.1"/>
    <property type="molecule type" value="Genomic_DNA"/>
</dbReference>
<feature type="compositionally biased region" description="Polar residues" evidence="2">
    <location>
        <begin position="271"/>
        <end position="288"/>
    </location>
</feature>
<reference evidence="3" key="2">
    <citation type="journal article" date="2016" name="Fungal Biol.">
        <title>Ochratoxin A production by Penicillium thymicola.</title>
        <authorList>
            <person name="Nguyen H.D.T."/>
            <person name="McMullin D.R."/>
            <person name="Ponomareva E."/>
            <person name="Riley R."/>
            <person name="Pomraning K.R."/>
            <person name="Baker S.E."/>
            <person name="Seifert K.A."/>
        </authorList>
    </citation>
    <scope>NUCLEOTIDE SEQUENCE</scope>
    <source>
        <strain evidence="3">DAOM 180753</strain>
    </source>
</reference>
<comment type="caution">
    <text evidence="3">The sequence shown here is derived from an EMBL/GenBank/DDBJ whole genome shotgun (WGS) entry which is preliminary data.</text>
</comment>
<organism evidence="3 4">
    <name type="scientific">Penicillium thymicola</name>
    <dbReference type="NCBI Taxonomy" id="293382"/>
    <lineage>
        <taxon>Eukaryota</taxon>
        <taxon>Fungi</taxon>
        <taxon>Dikarya</taxon>
        <taxon>Ascomycota</taxon>
        <taxon>Pezizomycotina</taxon>
        <taxon>Eurotiomycetes</taxon>
        <taxon>Eurotiomycetidae</taxon>
        <taxon>Eurotiales</taxon>
        <taxon>Aspergillaceae</taxon>
        <taxon>Penicillium</taxon>
    </lineage>
</organism>
<evidence type="ECO:0000313" key="3">
    <source>
        <dbReference type="EMBL" id="KAJ9480773.1"/>
    </source>
</evidence>
<sequence length="506" mass="57153">MTTTSRNPHCVLKNKAVLVSIPDSEFSCRTRLFIAHDKTVNEGAISIRFTAQLANLGGRSQVLTFIIPPEIVGNCELVSASDDGLCPYRFLPKLPAPETNVSDVSTLRLILNETGIVLCPSGMESLSPANPTDLDFAAFANICKSTYLLLHISQRQFADEELGQLKTFLGALRKRSLREKLFDTKRQRMVRTTWRVFSPPDPPSYCDTLVSKQQVDPPRYEQSVPKQVIGKKRGRDPWSPDERQRKLLLTSPPSGSPSPSPTPTEINTSSVPSLSPASIRPTNFTHASSPDCLDHNGLTRLAHELRGFSDDQIRELIIRSGRQHLLAMSENTDLPSEFEKVGFANFEIIKQYVDKMIERRLKLHVVDIDKIVDRTVSDFGHHEVDILEQVQAGNSEVNNTASECIEEIDKQAQKHVSDMKEQAQQHELDMEEQAEQRLREIEIAEQRLRDMEKKAEQRLRDIEKQGFELENEFAKLKRWLNVSAQSLLNSQSSPGQRGPEARRISI</sequence>
<keyword evidence="1" id="KW-0175">Coiled coil</keyword>
<feature type="region of interest" description="Disordered" evidence="2">
    <location>
        <begin position="487"/>
        <end position="506"/>
    </location>
</feature>
<evidence type="ECO:0000256" key="1">
    <source>
        <dbReference type="SAM" id="Coils"/>
    </source>
</evidence>